<organism evidence="1">
    <name type="scientific">bioreactor metagenome</name>
    <dbReference type="NCBI Taxonomy" id="1076179"/>
    <lineage>
        <taxon>unclassified sequences</taxon>
        <taxon>metagenomes</taxon>
        <taxon>ecological metagenomes</taxon>
    </lineage>
</organism>
<dbReference type="InterPro" id="IPR024419">
    <property type="entry name" value="YvrJ"/>
</dbReference>
<accession>A0A645CCB0</accession>
<dbReference type="EMBL" id="VSSQ01026028">
    <property type="protein sequence ID" value="MPM74528.1"/>
    <property type="molecule type" value="Genomic_DNA"/>
</dbReference>
<dbReference type="Pfam" id="PF12841">
    <property type="entry name" value="YvrJ"/>
    <property type="match status" value="1"/>
</dbReference>
<name>A0A645CCB0_9ZZZZ</name>
<sequence>MEEILKMVGNFGFPIVVSAYLLVRIEGKLNELSTSITNLAKAIAVLEVRKSPAETFAEAVYTKI</sequence>
<evidence type="ECO:0008006" key="2">
    <source>
        <dbReference type="Google" id="ProtNLM"/>
    </source>
</evidence>
<comment type="caution">
    <text evidence="1">The sequence shown here is derived from an EMBL/GenBank/DDBJ whole genome shotgun (WGS) entry which is preliminary data.</text>
</comment>
<gene>
    <name evidence="1" type="ORF">SDC9_121516</name>
</gene>
<protein>
    <recommendedName>
        <fullName evidence="2">YvrJ family protein</fullName>
    </recommendedName>
</protein>
<proteinExistence type="predicted"/>
<reference evidence="1" key="1">
    <citation type="submission" date="2019-08" db="EMBL/GenBank/DDBJ databases">
        <authorList>
            <person name="Kucharzyk K."/>
            <person name="Murdoch R.W."/>
            <person name="Higgins S."/>
            <person name="Loffler F."/>
        </authorList>
    </citation>
    <scope>NUCLEOTIDE SEQUENCE</scope>
</reference>
<evidence type="ECO:0000313" key="1">
    <source>
        <dbReference type="EMBL" id="MPM74528.1"/>
    </source>
</evidence>
<dbReference type="AlphaFoldDB" id="A0A645CCB0"/>